<evidence type="ECO:0000313" key="3">
    <source>
        <dbReference type="EMBL" id="SKB03198.1"/>
    </source>
</evidence>
<dbReference type="FunFam" id="3.60.40.10:FF:000045">
    <property type="entry name" value="Stage II sporulation protein E"/>
    <property type="match status" value="1"/>
</dbReference>
<evidence type="ECO:0000256" key="1">
    <source>
        <dbReference type="ARBA" id="ARBA00022801"/>
    </source>
</evidence>
<dbReference type="Pfam" id="PF08673">
    <property type="entry name" value="RsbU_N"/>
    <property type="match status" value="1"/>
</dbReference>
<evidence type="ECO:0000313" key="4">
    <source>
        <dbReference type="Proteomes" id="UP000190042"/>
    </source>
</evidence>
<dbReference type="EMBL" id="FUYJ01000007">
    <property type="protein sequence ID" value="SKB03198.1"/>
    <property type="molecule type" value="Genomic_DNA"/>
</dbReference>
<proteinExistence type="predicted"/>
<dbReference type="AlphaFoldDB" id="A0A1T4YNQ7"/>
<keyword evidence="1" id="KW-0378">Hydrolase</keyword>
<keyword evidence="4" id="KW-1185">Reference proteome</keyword>
<dbReference type="SMART" id="SM00331">
    <property type="entry name" value="PP2C_SIG"/>
    <property type="match status" value="1"/>
</dbReference>
<dbReference type="InterPro" id="IPR017944">
    <property type="entry name" value="KaiA/RbsU_helical_domain_sf"/>
</dbReference>
<evidence type="ECO:0000259" key="2">
    <source>
        <dbReference type="SMART" id="SM00331"/>
    </source>
</evidence>
<dbReference type="PANTHER" id="PTHR43156:SF15">
    <property type="entry name" value="PHOSPHOSERINE PHOSPHATASE RSBU"/>
    <property type="match status" value="1"/>
</dbReference>
<dbReference type="InterPro" id="IPR001932">
    <property type="entry name" value="PPM-type_phosphatase-like_dom"/>
</dbReference>
<dbReference type="InterPro" id="IPR052016">
    <property type="entry name" value="Bact_Sigma-Reg"/>
</dbReference>
<dbReference type="Pfam" id="PF07228">
    <property type="entry name" value="SpoIIE"/>
    <property type="match status" value="1"/>
</dbReference>
<dbReference type="InterPro" id="IPR014787">
    <property type="entry name" value="PSer_Pase_RsbU_N"/>
</dbReference>
<dbReference type="GO" id="GO:0016791">
    <property type="term" value="F:phosphatase activity"/>
    <property type="evidence" value="ECO:0007669"/>
    <property type="project" value="TreeGrafter"/>
</dbReference>
<accession>A0A1T4YNQ7</accession>
<dbReference type="RefSeq" id="WP_176132587.1">
    <property type="nucleotide sequence ID" value="NZ_FUYJ01000007.1"/>
</dbReference>
<gene>
    <name evidence="3" type="ORF">SAMN04244570_3111</name>
</gene>
<protein>
    <submittedName>
        <fullName evidence="3">Sigma-B regulation protein RsbU (Phosphoserine phosphatase)</fullName>
    </submittedName>
</protein>
<feature type="domain" description="PPM-type phosphatase" evidence="2">
    <location>
        <begin position="117"/>
        <end position="332"/>
    </location>
</feature>
<dbReference type="Proteomes" id="UP000190042">
    <property type="component" value="Unassembled WGS sequence"/>
</dbReference>
<dbReference type="SUPFAM" id="SSF81606">
    <property type="entry name" value="PP2C-like"/>
    <property type="match status" value="1"/>
</dbReference>
<dbReference type="Gene3D" id="1.10.1240.30">
    <property type="entry name" value="KaiA/RbsU domain"/>
    <property type="match status" value="1"/>
</dbReference>
<dbReference type="SUPFAM" id="SSF101215">
    <property type="entry name" value="KaiA/RbsU domain"/>
    <property type="match status" value="1"/>
</dbReference>
<sequence>MPQETGKQYKQMLKSFLRTQGEEDLYLGQQFSRNFIEKKIAPEDVISLHKTSIEELIEDLPPEVSISFDFLIEMMIHYGLALKEHQSLIRKQEAIQMEMDIAVRMQNTLLQTATPEVQGLDIGWISKPAKQMNGDYVYFLNETSSQVCLAVADIIGKGMSAAMHMSMVKFGMDSLRYEKRSPSEVLSFINKMIEKSISDSMFVSMFYGKYDTDTATFRYASAGHEPALFYCAAEKEFKLLESKGLLLGVQEEAKYEERTVKLEVNDFVVIMTDGVSETRTENGFIEMDFIENLLCQVKSENAQAMVDYLFNELSRMQDYQLHDDFTLVILKKTK</sequence>
<reference evidence="4" key="1">
    <citation type="submission" date="2017-02" db="EMBL/GenBank/DDBJ databases">
        <authorList>
            <person name="Varghese N."/>
            <person name="Submissions S."/>
        </authorList>
    </citation>
    <scope>NUCLEOTIDE SEQUENCE [LARGE SCALE GENOMIC DNA]</scope>
    <source>
        <strain evidence="4">DSM 23966</strain>
    </source>
</reference>
<name>A0A1T4YNQ7_9BACL</name>
<organism evidence="3 4">
    <name type="scientific">Sporosarcina newyorkensis</name>
    <dbReference type="NCBI Taxonomy" id="759851"/>
    <lineage>
        <taxon>Bacteria</taxon>
        <taxon>Bacillati</taxon>
        <taxon>Bacillota</taxon>
        <taxon>Bacilli</taxon>
        <taxon>Bacillales</taxon>
        <taxon>Caryophanaceae</taxon>
        <taxon>Sporosarcina</taxon>
    </lineage>
</organism>
<dbReference type="Gene3D" id="3.60.40.10">
    <property type="entry name" value="PPM-type phosphatase domain"/>
    <property type="match status" value="1"/>
</dbReference>
<dbReference type="InterPro" id="IPR036457">
    <property type="entry name" value="PPM-type-like_dom_sf"/>
</dbReference>
<dbReference type="PANTHER" id="PTHR43156">
    <property type="entry name" value="STAGE II SPORULATION PROTEIN E-RELATED"/>
    <property type="match status" value="1"/>
</dbReference>